<keyword evidence="3" id="KW-1185">Reference proteome</keyword>
<gene>
    <name evidence="2" type="ORF">NIT7321_00777</name>
</gene>
<evidence type="ECO:0000313" key="2">
    <source>
        <dbReference type="EMBL" id="CRL09940.1"/>
    </source>
</evidence>
<sequence>MRDLLAVTFGLGIALAGLPCPTSAIAQEPKQEELDCEDERNAEEEACLFVQGSSSAEFAPLIAPVVGLLGLALIAGAGSSGSTSTVSTD</sequence>
<dbReference type="STRING" id="481446.NIT7645_00518"/>
<accession>A0A0H5DEM0</accession>
<feature type="signal peptide" evidence="1">
    <location>
        <begin position="1"/>
        <end position="26"/>
    </location>
</feature>
<keyword evidence="1" id="KW-0732">Signal</keyword>
<organism evidence="2 3">
    <name type="scientific">Phaeobacter italicus</name>
    <dbReference type="NCBI Taxonomy" id="481446"/>
    <lineage>
        <taxon>Bacteria</taxon>
        <taxon>Pseudomonadati</taxon>
        <taxon>Pseudomonadota</taxon>
        <taxon>Alphaproteobacteria</taxon>
        <taxon>Rhodobacterales</taxon>
        <taxon>Roseobacteraceae</taxon>
        <taxon>Phaeobacter</taxon>
    </lineage>
</organism>
<evidence type="ECO:0000256" key="1">
    <source>
        <dbReference type="SAM" id="SignalP"/>
    </source>
</evidence>
<evidence type="ECO:0008006" key="4">
    <source>
        <dbReference type="Google" id="ProtNLM"/>
    </source>
</evidence>
<dbReference type="Proteomes" id="UP000043764">
    <property type="component" value="Unassembled WGS sequence"/>
</dbReference>
<proteinExistence type="predicted"/>
<reference evidence="3" key="1">
    <citation type="submission" date="2015-05" db="EMBL/GenBank/DDBJ databases">
        <authorList>
            <person name="Rodrigo-Torres Lidia"/>
            <person name="Arahal R.David."/>
        </authorList>
    </citation>
    <scope>NUCLEOTIDE SEQUENCE [LARGE SCALE GENOMIC DNA]</scope>
    <source>
        <strain evidence="3">CECT 7321</strain>
    </source>
</reference>
<dbReference type="AlphaFoldDB" id="A0A0H5DEM0"/>
<evidence type="ECO:0000313" key="3">
    <source>
        <dbReference type="Proteomes" id="UP000043764"/>
    </source>
</evidence>
<dbReference type="EMBL" id="CVRL01000008">
    <property type="protein sequence ID" value="CRL09940.1"/>
    <property type="molecule type" value="Genomic_DNA"/>
</dbReference>
<dbReference type="RefSeq" id="WP_050672640.1">
    <property type="nucleotide sequence ID" value="NZ_CVRL01000008.1"/>
</dbReference>
<feature type="chain" id="PRO_5005217527" description="Secreted protein" evidence="1">
    <location>
        <begin position="27"/>
        <end position="89"/>
    </location>
</feature>
<name>A0A0H5DEM0_9RHOB</name>
<protein>
    <recommendedName>
        <fullName evidence="4">Secreted protein</fullName>
    </recommendedName>
</protein>